<protein>
    <recommendedName>
        <fullName evidence="2">USP domain-containing protein</fullName>
    </recommendedName>
</protein>
<sequence length="371" mass="42322">MKGIQGLNNSCYIDASVFCMFAFNSTFDSALHKNNGGKKTGDDDDLLFIKVKMQKCLRDSIVNPLRRDFFVSADKVATLRSLLDQSLTGQRFLFEEKDPEEFMNAVLEDMLNVDPFLKFNTGHESHIHQLFIDKDNLDIDLTLTSVQQLIEISFFQSTLKLTQKPACLMLQMPRHGKEFKMFDVIIPSLFIDVTDLLQYGIRECTICGEMGVFECSHCFHSHKTLSSIVFCQACSKQYHSHNKRSHHQPQSIKTLFINSTPNASSTEKMELFAVMCVDVNHFVSFVKTGSHADSPWIYFDSMVNRKVADNVLIPSIRVCSFLPGLLTTSESKLKSTCLAIKSGETDNELMKRFLSDAYICMYRSTELMFYK</sequence>
<dbReference type="GO" id="GO:0016579">
    <property type="term" value="P:protein deubiquitination"/>
    <property type="evidence" value="ECO:0007669"/>
    <property type="project" value="InterPro"/>
</dbReference>
<dbReference type="OMA" id="KDVRYFH"/>
<feature type="domain" description="USP" evidence="2">
    <location>
        <begin position="2"/>
        <end position="365"/>
    </location>
</feature>
<evidence type="ECO:0000313" key="4">
    <source>
        <dbReference type="EnsemblMetazoa" id="HelroP66057"/>
    </source>
</evidence>
<evidence type="ECO:0000256" key="1">
    <source>
        <dbReference type="ARBA" id="ARBA00022490"/>
    </source>
</evidence>
<dbReference type="HOGENOM" id="CLU_003910_2_1_1"/>
<keyword evidence="1" id="KW-0963">Cytoplasm</keyword>
<accession>T1FYG5</accession>
<dbReference type="AlphaFoldDB" id="T1FYG5"/>
<dbReference type="InterPro" id="IPR028889">
    <property type="entry name" value="USP"/>
</dbReference>
<reference evidence="5" key="1">
    <citation type="submission" date="2012-12" db="EMBL/GenBank/DDBJ databases">
        <authorList>
            <person name="Hellsten U."/>
            <person name="Grimwood J."/>
            <person name="Chapman J.A."/>
            <person name="Shapiro H."/>
            <person name="Aerts A."/>
            <person name="Otillar R.P."/>
            <person name="Terry A.Y."/>
            <person name="Boore J.L."/>
            <person name="Simakov O."/>
            <person name="Marletaz F."/>
            <person name="Cho S.-J."/>
            <person name="Edsinger-Gonzales E."/>
            <person name="Havlak P."/>
            <person name="Kuo D.-H."/>
            <person name="Larsson T."/>
            <person name="Lv J."/>
            <person name="Arendt D."/>
            <person name="Savage R."/>
            <person name="Osoegawa K."/>
            <person name="de Jong P."/>
            <person name="Lindberg D.R."/>
            <person name="Seaver E.C."/>
            <person name="Weisblat D.A."/>
            <person name="Putnam N.H."/>
            <person name="Grigoriev I.V."/>
            <person name="Rokhsar D.S."/>
        </authorList>
    </citation>
    <scope>NUCLEOTIDE SEQUENCE</scope>
</reference>
<dbReference type="EMBL" id="AMQM01000833">
    <property type="status" value="NOT_ANNOTATED_CDS"/>
    <property type="molecule type" value="Genomic_DNA"/>
</dbReference>
<evidence type="ECO:0000313" key="3">
    <source>
        <dbReference type="EMBL" id="ESO02268.1"/>
    </source>
</evidence>
<dbReference type="EMBL" id="KB096742">
    <property type="protein sequence ID" value="ESO02268.1"/>
    <property type="molecule type" value="Genomic_DNA"/>
</dbReference>
<organism evidence="4 5">
    <name type="scientific">Helobdella robusta</name>
    <name type="common">Californian leech</name>
    <dbReference type="NCBI Taxonomy" id="6412"/>
    <lineage>
        <taxon>Eukaryota</taxon>
        <taxon>Metazoa</taxon>
        <taxon>Spiralia</taxon>
        <taxon>Lophotrochozoa</taxon>
        <taxon>Annelida</taxon>
        <taxon>Clitellata</taxon>
        <taxon>Hirudinea</taxon>
        <taxon>Rhynchobdellida</taxon>
        <taxon>Glossiphoniidae</taxon>
        <taxon>Helobdella</taxon>
    </lineage>
</organism>
<dbReference type="RefSeq" id="XP_009019676.1">
    <property type="nucleotide sequence ID" value="XM_009021428.1"/>
</dbReference>
<dbReference type="STRING" id="6412.T1FYG5"/>
<dbReference type="PROSITE" id="PS50235">
    <property type="entry name" value="USP_3"/>
    <property type="match status" value="1"/>
</dbReference>
<evidence type="ECO:0000313" key="5">
    <source>
        <dbReference type="Proteomes" id="UP000015101"/>
    </source>
</evidence>
<gene>
    <name evidence="4" type="primary">20213863</name>
    <name evidence="3" type="ORF">HELRODRAFT_66057</name>
</gene>
<dbReference type="FunFam" id="3.90.70.10:FF:000206">
    <property type="entry name" value="Uncharacterized protein"/>
    <property type="match status" value="1"/>
</dbReference>
<dbReference type="OrthoDB" id="6287070at2759"/>
<dbReference type="PANTHER" id="PTHR11830">
    <property type="entry name" value="40S RIBOSOMAL PROTEIN S3A"/>
    <property type="match status" value="1"/>
</dbReference>
<dbReference type="Pfam" id="PF00443">
    <property type="entry name" value="UCH"/>
    <property type="match status" value="1"/>
</dbReference>
<reference evidence="4" key="3">
    <citation type="submission" date="2015-06" db="UniProtKB">
        <authorList>
            <consortium name="EnsemblMetazoa"/>
        </authorList>
    </citation>
    <scope>IDENTIFICATION</scope>
</reference>
<dbReference type="Gene3D" id="3.90.70.10">
    <property type="entry name" value="Cysteine proteinases"/>
    <property type="match status" value="1"/>
</dbReference>
<keyword evidence="5" id="KW-1185">Reference proteome</keyword>
<dbReference type="SUPFAM" id="SSF54001">
    <property type="entry name" value="Cysteine proteinases"/>
    <property type="match status" value="1"/>
</dbReference>
<evidence type="ECO:0000259" key="2">
    <source>
        <dbReference type="PROSITE" id="PS50235"/>
    </source>
</evidence>
<name>T1FYG5_HELRO</name>
<dbReference type="GeneID" id="20213863"/>
<proteinExistence type="predicted"/>
<dbReference type="EnsemblMetazoa" id="HelroT66057">
    <property type="protein sequence ID" value="HelroP66057"/>
    <property type="gene ID" value="HelroG66057"/>
</dbReference>
<dbReference type="InParanoid" id="T1FYG5"/>
<dbReference type="GO" id="GO:0005829">
    <property type="term" value="C:cytosol"/>
    <property type="evidence" value="ECO:0000318"/>
    <property type="project" value="GO_Central"/>
</dbReference>
<dbReference type="GO" id="GO:0004843">
    <property type="term" value="F:cysteine-type deubiquitinase activity"/>
    <property type="evidence" value="ECO:0007669"/>
    <property type="project" value="InterPro"/>
</dbReference>
<reference evidence="3 5" key="2">
    <citation type="journal article" date="2013" name="Nature">
        <title>Insights into bilaterian evolution from three spiralian genomes.</title>
        <authorList>
            <person name="Simakov O."/>
            <person name="Marletaz F."/>
            <person name="Cho S.J."/>
            <person name="Edsinger-Gonzales E."/>
            <person name="Havlak P."/>
            <person name="Hellsten U."/>
            <person name="Kuo D.H."/>
            <person name="Larsson T."/>
            <person name="Lv J."/>
            <person name="Arendt D."/>
            <person name="Savage R."/>
            <person name="Osoegawa K."/>
            <person name="de Jong P."/>
            <person name="Grimwood J."/>
            <person name="Chapman J.A."/>
            <person name="Shapiro H."/>
            <person name="Aerts A."/>
            <person name="Otillar R.P."/>
            <person name="Terry A.Y."/>
            <person name="Boore J.L."/>
            <person name="Grigoriev I.V."/>
            <person name="Lindberg D.R."/>
            <person name="Seaver E.C."/>
            <person name="Weisblat D.A."/>
            <person name="Putnam N.H."/>
            <person name="Rokhsar D.S."/>
        </authorList>
    </citation>
    <scope>NUCLEOTIDE SEQUENCE</scope>
</reference>
<dbReference type="InterPro" id="IPR001394">
    <property type="entry name" value="Peptidase_C19_UCH"/>
</dbReference>
<dbReference type="CTD" id="20213863"/>
<dbReference type="eggNOG" id="KOG3556">
    <property type="taxonomic scope" value="Eukaryota"/>
</dbReference>
<dbReference type="KEGG" id="hro:HELRODRAFT_66057"/>
<dbReference type="FunCoup" id="T1FYG5">
    <property type="interactions" value="638"/>
</dbReference>
<dbReference type="Proteomes" id="UP000015101">
    <property type="component" value="Unassembled WGS sequence"/>
</dbReference>
<dbReference type="InterPro" id="IPR038765">
    <property type="entry name" value="Papain-like_cys_pep_sf"/>
</dbReference>